<name>A0AAV5HTT9_9ROSI</name>
<dbReference type="Pfam" id="PF05553">
    <property type="entry name" value="DUF761"/>
    <property type="match status" value="1"/>
</dbReference>
<comment type="caution">
    <text evidence="1">The sequence shown here is derived from an EMBL/GenBank/DDBJ whole genome shotgun (WGS) entry which is preliminary data.</text>
</comment>
<evidence type="ECO:0000313" key="1">
    <source>
        <dbReference type="EMBL" id="GKU92148.1"/>
    </source>
</evidence>
<evidence type="ECO:0000313" key="2">
    <source>
        <dbReference type="Proteomes" id="UP001054252"/>
    </source>
</evidence>
<gene>
    <name evidence="1" type="ORF">SLEP1_g5915</name>
</gene>
<dbReference type="Proteomes" id="UP001054252">
    <property type="component" value="Unassembled WGS sequence"/>
</dbReference>
<organism evidence="1 2">
    <name type="scientific">Rubroshorea leprosula</name>
    <dbReference type="NCBI Taxonomy" id="152421"/>
    <lineage>
        <taxon>Eukaryota</taxon>
        <taxon>Viridiplantae</taxon>
        <taxon>Streptophyta</taxon>
        <taxon>Embryophyta</taxon>
        <taxon>Tracheophyta</taxon>
        <taxon>Spermatophyta</taxon>
        <taxon>Magnoliopsida</taxon>
        <taxon>eudicotyledons</taxon>
        <taxon>Gunneridae</taxon>
        <taxon>Pentapetalae</taxon>
        <taxon>rosids</taxon>
        <taxon>malvids</taxon>
        <taxon>Malvales</taxon>
        <taxon>Dipterocarpaceae</taxon>
        <taxon>Rubroshorea</taxon>
    </lineage>
</organism>
<dbReference type="EMBL" id="BPVZ01000005">
    <property type="protein sequence ID" value="GKU92148.1"/>
    <property type="molecule type" value="Genomic_DNA"/>
</dbReference>
<dbReference type="InterPro" id="IPR008480">
    <property type="entry name" value="DUF761_pln"/>
</dbReference>
<dbReference type="AlphaFoldDB" id="A0AAV5HTT9"/>
<protein>
    <submittedName>
        <fullName evidence="1">Uncharacterized protein</fullName>
    </submittedName>
</protein>
<sequence>MPFLVPEKKFSRPKKVLKHLTSKLQSKLLYLQKSIKPSNTKTISKSIPRDQRTLAPVYNHHAMIDRAILPVRVDSDDSSSHDHQKHYSGIENECVEDDSDNDCFDRKSLQLYGVDARAEEYISRGKEFWRLEKQKSVEEFWDRLARSS</sequence>
<reference evidence="1 2" key="1">
    <citation type="journal article" date="2021" name="Commun. Biol.">
        <title>The genome of Shorea leprosula (Dipterocarpaceae) highlights the ecological relevance of drought in aseasonal tropical rainforests.</title>
        <authorList>
            <person name="Ng K.K.S."/>
            <person name="Kobayashi M.J."/>
            <person name="Fawcett J.A."/>
            <person name="Hatakeyama M."/>
            <person name="Paape T."/>
            <person name="Ng C.H."/>
            <person name="Ang C.C."/>
            <person name="Tnah L.H."/>
            <person name="Lee C.T."/>
            <person name="Nishiyama T."/>
            <person name="Sese J."/>
            <person name="O'Brien M.J."/>
            <person name="Copetti D."/>
            <person name="Mohd Noor M.I."/>
            <person name="Ong R.C."/>
            <person name="Putra M."/>
            <person name="Sireger I.Z."/>
            <person name="Indrioko S."/>
            <person name="Kosugi Y."/>
            <person name="Izuno A."/>
            <person name="Isagi Y."/>
            <person name="Lee S.L."/>
            <person name="Shimizu K.K."/>
        </authorList>
    </citation>
    <scope>NUCLEOTIDE SEQUENCE [LARGE SCALE GENOMIC DNA]</scope>
    <source>
        <strain evidence="1">214</strain>
    </source>
</reference>
<keyword evidence="2" id="KW-1185">Reference proteome</keyword>
<proteinExistence type="predicted"/>
<accession>A0AAV5HTT9</accession>